<dbReference type="EC" id="3.6.4.13" evidence="2"/>
<dbReference type="STRING" id="4540.A0A3L6PY71"/>
<feature type="region of interest" description="Disordered" evidence="8">
    <location>
        <begin position="18"/>
        <end position="75"/>
    </location>
</feature>
<feature type="region of interest" description="Disordered" evidence="8">
    <location>
        <begin position="622"/>
        <end position="647"/>
    </location>
</feature>
<protein>
    <recommendedName>
        <fullName evidence="2">RNA helicase</fullName>
        <ecNumber evidence="2">3.6.4.13</ecNumber>
    </recommendedName>
</protein>
<dbReference type="GO" id="GO:0045927">
    <property type="term" value="P:positive regulation of growth"/>
    <property type="evidence" value="ECO:0007669"/>
    <property type="project" value="InterPro"/>
</dbReference>
<dbReference type="SMART" id="SM00847">
    <property type="entry name" value="HA2"/>
    <property type="match status" value="1"/>
</dbReference>
<feature type="compositionally biased region" description="Basic and acidic residues" evidence="8">
    <location>
        <begin position="791"/>
        <end position="806"/>
    </location>
</feature>
<feature type="region of interest" description="Disordered" evidence="8">
    <location>
        <begin position="782"/>
        <end position="816"/>
    </location>
</feature>
<feature type="domain" description="Helicase ATP-binding" evidence="9">
    <location>
        <begin position="877"/>
        <end position="1075"/>
    </location>
</feature>
<feature type="compositionally biased region" description="Basic residues" evidence="8">
    <location>
        <begin position="673"/>
        <end position="684"/>
    </location>
</feature>
<comment type="similarity">
    <text evidence="1">Belongs to the DEAD box helicase family. DEAH subfamily.</text>
</comment>
<dbReference type="InterPro" id="IPR045021">
    <property type="entry name" value="PSI1/2/3"/>
</dbReference>
<feature type="region of interest" description="Disordered" evidence="8">
    <location>
        <begin position="120"/>
        <end position="167"/>
    </location>
</feature>
<reference evidence="12" key="1">
    <citation type="journal article" date="2019" name="Nat. Commun.">
        <title>The genome of broomcorn millet.</title>
        <authorList>
            <person name="Zou C."/>
            <person name="Miki D."/>
            <person name="Li D."/>
            <person name="Tang Q."/>
            <person name="Xiao L."/>
            <person name="Rajput S."/>
            <person name="Deng P."/>
            <person name="Jia W."/>
            <person name="Huang R."/>
            <person name="Zhang M."/>
            <person name="Sun Y."/>
            <person name="Hu J."/>
            <person name="Fu X."/>
            <person name="Schnable P.S."/>
            <person name="Li F."/>
            <person name="Zhang H."/>
            <person name="Feng B."/>
            <person name="Zhu X."/>
            <person name="Liu R."/>
            <person name="Schnable J.C."/>
            <person name="Zhu J.-K."/>
            <person name="Zhang H."/>
        </authorList>
    </citation>
    <scope>NUCLEOTIDE SEQUENCE [LARGE SCALE GENOMIC DNA]</scope>
</reference>
<dbReference type="InterPro" id="IPR007502">
    <property type="entry name" value="Helicase-assoc_dom"/>
</dbReference>
<keyword evidence="5" id="KW-0347">Helicase</keyword>
<evidence type="ECO:0000313" key="11">
    <source>
        <dbReference type="EMBL" id="RLM66043.1"/>
    </source>
</evidence>
<evidence type="ECO:0000256" key="7">
    <source>
        <dbReference type="ARBA" id="ARBA00047984"/>
    </source>
</evidence>
<dbReference type="PROSITE" id="PS51192">
    <property type="entry name" value="HELICASE_ATP_BIND_1"/>
    <property type="match status" value="1"/>
</dbReference>
<evidence type="ECO:0000256" key="8">
    <source>
        <dbReference type="SAM" id="MobiDB-lite"/>
    </source>
</evidence>
<accession>A0A3L6PY71</accession>
<dbReference type="EMBL" id="PQIB02000015">
    <property type="protein sequence ID" value="RLM66043.1"/>
    <property type="molecule type" value="Genomic_DNA"/>
</dbReference>
<dbReference type="Pfam" id="PF21010">
    <property type="entry name" value="HA2_C"/>
    <property type="match status" value="1"/>
</dbReference>
<comment type="caution">
    <text evidence="11">The sequence shown here is derived from an EMBL/GenBank/DDBJ whole genome shotgun (WGS) entry which is preliminary data.</text>
</comment>
<feature type="region of interest" description="Disordered" evidence="8">
    <location>
        <begin position="1483"/>
        <end position="1571"/>
    </location>
</feature>
<dbReference type="InterPro" id="IPR002464">
    <property type="entry name" value="DNA/RNA_helicase_DEAH_CS"/>
</dbReference>
<dbReference type="Pfam" id="PF05003">
    <property type="entry name" value="DUF668"/>
    <property type="match status" value="1"/>
</dbReference>
<dbReference type="PROSITE" id="PS00690">
    <property type="entry name" value="DEAH_ATP_HELICASE"/>
    <property type="match status" value="1"/>
</dbReference>
<dbReference type="SMART" id="SM00487">
    <property type="entry name" value="DEXDc"/>
    <property type="match status" value="1"/>
</dbReference>
<feature type="region of interest" description="Disordered" evidence="8">
    <location>
        <begin position="673"/>
        <end position="693"/>
    </location>
</feature>
<evidence type="ECO:0000256" key="6">
    <source>
        <dbReference type="ARBA" id="ARBA00022840"/>
    </source>
</evidence>
<organism evidence="11 12">
    <name type="scientific">Panicum miliaceum</name>
    <name type="common">Proso millet</name>
    <name type="synonym">Broomcorn millet</name>
    <dbReference type="NCBI Taxonomy" id="4540"/>
    <lineage>
        <taxon>Eukaryota</taxon>
        <taxon>Viridiplantae</taxon>
        <taxon>Streptophyta</taxon>
        <taxon>Embryophyta</taxon>
        <taxon>Tracheophyta</taxon>
        <taxon>Spermatophyta</taxon>
        <taxon>Magnoliopsida</taxon>
        <taxon>Liliopsida</taxon>
        <taxon>Poales</taxon>
        <taxon>Poaceae</taxon>
        <taxon>PACMAD clade</taxon>
        <taxon>Panicoideae</taxon>
        <taxon>Panicodae</taxon>
        <taxon>Paniceae</taxon>
        <taxon>Panicinae</taxon>
        <taxon>Panicum</taxon>
        <taxon>Panicum sect. Panicum</taxon>
    </lineage>
</organism>
<dbReference type="CDD" id="cd18791">
    <property type="entry name" value="SF2_C_RHA"/>
    <property type="match status" value="1"/>
</dbReference>
<evidence type="ECO:0000313" key="12">
    <source>
        <dbReference type="Proteomes" id="UP000275267"/>
    </source>
</evidence>
<feature type="domain" description="Helicase C-terminal" evidence="10">
    <location>
        <begin position="1205"/>
        <end position="1387"/>
    </location>
</feature>
<evidence type="ECO:0000256" key="4">
    <source>
        <dbReference type="ARBA" id="ARBA00022801"/>
    </source>
</evidence>
<evidence type="ECO:0000259" key="10">
    <source>
        <dbReference type="PROSITE" id="PS51194"/>
    </source>
</evidence>
<dbReference type="PROSITE" id="PS51194">
    <property type="entry name" value="HELICASE_CTER"/>
    <property type="match status" value="1"/>
</dbReference>
<dbReference type="Gene3D" id="1.20.120.1080">
    <property type="match status" value="1"/>
</dbReference>
<dbReference type="SUPFAM" id="SSF52540">
    <property type="entry name" value="P-loop containing nucleoside triphosphate hydrolases"/>
    <property type="match status" value="1"/>
</dbReference>
<keyword evidence="4" id="KW-0378">Hydrolase</keyword>
<keyword evidence="12" id="KW-1185">Reference proteome</keyword>
<dbReference type="SMART" id="SM00490">
    <property type="entry name" value="HELICc"/>
    <property type="match status" value="1"/>
</dbReference>
<dbReference type="InterPro" id="IPR014001">
    <property type="entry name" value="Helicase_ATP-bd"/>
</dbReference>
<proteinExistence type="inferred from homology"/>
<comment type="catalytic activity">
    <reaction evidence="7">
        <text>ATP + H2O = ADP + phosphate + H(+)</text>
        <dbReference type="Rhea" id="RHEA:13065"/>
        <dbReference type="ChEBI" id="CHEBI:15377"/>
        <dbReference type="ChEBI" id="CHEBI:15378"/>
        <dbReference type="ChEBI" id="CHEBI:30616"/>
        <dbReference type="ChEBI" id="CHEBI:43474"/>
        <dbReference type="ChEBI" id="CHEBI:456216"/>
        <dbReference type="EC" id="3.6.4.13"/>
    </reaction>
</comment>
<dbReference type="OrthoDB" id="10253254at2759"/>
<sequence>MREASLLANWELKFLANVRSDRDRTGRAGPGGAPPRTTACVPPATTIGVGSPSAVRPSRRESAPPQPRRPACHRPLHSVSTAHGARAAARPAAVEAAAATRARLGTKNVTPTLQLSAAAAGELKSDPDSPAAKPQPGPAGQPASQSQQSSRPRPMPTESGGHPARRWRLRATAHARAPIKNRVLKSRRFVGITDASFEDAADGISEFGDTMSAAHKQKVKGVEETMEIAEKQELAWDSNLLSFKDDDFLLPGNTNDKREELKIFSQEVVRFGNRCKDPQWHNLDRYFVKLESESAPQKQLKETAIADMQKLMTLVQRTTDLYHELHALDRFEQEYNSKLKGKDTERFEKGDSIQIARLELKTQRSYVKSLKKGSLWSKTLEEVVEKLVEIVHYLHIEIKNTFGSSDGFALSAESTVSRQRLGPAGLALHYANIIIQIYSIVSRSGYVPSNTREALYQGLPPRVRSALPNRLKTSSVPQEPTIDDIRVRMEKSLKWLVPMAVNTTCYIETYASTASYAYFSARGFLRFSEWAKSGTDRVGRRPGQADPIETLYHADKARTEDHILDLVVWLHHLVNQSNRPAMQNINVVSSGTSAPGFGWGDWRREADDAWIRRLGEGGWRLPREARGREGERHPASRKPAQDSRTFTAPITMQAASSSMDGSNALILPCKRKNKAQGKVKNGKKNRQDPKISKSNLKKLQKLETEFSQEERQKKLLQAKSIEILRNHKISVDGYSLLHASGTIGQAETLKEKLRRSAQFSRAGLVVPEELLLFKKDGYQKDSESNEASEEVSPHKFVDSTDAKECNRNLTSRKSKNGIENDAMKPVKCEGMDEELIQEEAAVEECFNPPIVVPVSRPYEVEKARRDLPIIMMEQEIMEAIYENSVVILCGETGCVANLIIAHCATCFLQFLYEAGFGTSNRVDRKGIIGITQPRHVAVLATARRVSYELGLKLGKEVGFQVRHDKMVGSNYSIKFMTDGILLRENQSNFLLKSCSVIILDEAHERSLSTDILIGMLSRVVKLRKNLHAEHLDKLRLGLISPEEVINQLKVVLMSATLQLKDFISNTRLFDVIPPALKVPVRQFPVTVHFSKRTHDDYSGHAYKKVMSIHKRLPRGGILVFVTGQQEVDYLCKKLQRASKQQTDKQPEKVEADESSVIPEVGKEIYEAYDDMFSSYEEDEMNVGPNVDSSDIETEDEMDTDSEDAPVLEFMKGAEGSSVLKASFKAISRGAEVQGGVEKSSDATSLEESIPCVPCLGKCTKPMSVSHASQQLQVFQDIPEDERLVVVATNVAETSLTISGIKYVVDTGKQKVKNYCHATGMVSYEIQWISKASASQRAGRAGRTGPGHCYRLYSAAAYGKDELFPEFSEPEIRRVPVDGVVLMLKFMKIDEFKYPFPTPPNKESLVKAEGSLKALEALDSQGKLTPLGKAMAQYPMSPRHSRLLLTIIKILKSQQCFARPNFILGFVAASASALSFPNPFLMQNEFSGESKEHNPDPDDEDQQERKKQKKKLEAMSQHRTHCRDTDPNRAPGNDVPSYPLPRHGDPRAPGTAGVPTRHATSPAPPPYETARVCYDPRYGTKNLVR</sequence>
<dbReference type="InterPro" id="IPR048333">
    <property type="entry name" value="HA2_WH"/>
</dbReference>
<keyword evidence="3" id="KW-0547">Nucleotide-binding</keyword>
<evidence type="ECO:0000256" key="3">
    <source>
        <dbReference type="ARBA" id="ARBA00022741"/>
    </source>
</evidence>
<dbReference type="InterPro" id="IPR001650">
    <property type="entry name" value="Helicase_C-like"/>
</dbReference>
<dbReference type="Pfam" id="PF00271">
    <property type="entry name" value="Helicase_C"/>
    <property type="match status" value="1"/>
</dbReference>
<evidence type="ECO:0000256" key="5">
    <source>
        <dbReference type="ARBA" id="ARBA00022806"/>
    </source>
</evidence>
<feature type="compositionally biased region" description="Low complexity" evidence="8">
    <location>
        <begin position="140"/>
        <end position="152"/>
    </location>
</feature>
<dbReference type="FunFam" id="1.20.120.1080:FF:000021">
    <property type="entry name" value="ATP-dependent RNA helicase DEAH13"/>
    <property type="match status" value="1"/>
</dbReference>
<keyword evidence="6" id="KW-0067">ATP-binding</keyword>
<dbReference type="GO" id="GO:0003724">
    <property type="term" value="F:RNA helicase activity"/>
    <property type="evidence" value="ECO:0007669"/>
    <property type="project" value="UniProtKB-EC"/>
</dbReference>
<dbReference type="PANTHER" id="PTHR31730:SF3">
    <property type="entry name" value="OS04G0433600 PROTEIN"/>
    <property type="match status" value="1"/>
</dbReference>
<evidence type="ECO:0000256" key="2">
    <source>
        <dbReference type="ARBA" id="ARBA00012552"/>
    </source>
</evidence>
<dbReference type="InterPro" id="IPR007700">
    <property type="entry name" value="DUF668"/>
</dbReference>
<feature type="compositionally biased region" description="Basic and acidic residues" evidence="8">
    <location>
        <begin position="622"/>
        <end position="634"/>
    </location>
</feature>
<dbReference type="GO" id="GO:0005524">
    <property type="term" value="F:ATP binding"/>
    <property type="evidence" value="ECO:0007669"/>
    <property type="project" value="UniProtKB-KW"/>
</dbReference>
<dbReference type="GO" id="GO:0016787">
    <property type="term" value="F:hydrolase activity"/>
    <property type="evidence" value="ECO:0007669"/>
    <property type="project" value="UniProtKB-KW"/>
</dbReference>
<dbReference type="Gene3D" id="3.40.50.300">
    <property type="entry name" value="P-loop containing nucleotide triphosphate hydrolases"/>
    <property type="match status" value="3"/>
</dbReference>
<dbReference type="InterPro" id="IPR027417">
    <property type="entry name" value="P-loop_NTPase"/>
</dbReference>
<dbReference type="Pfam" id="PF04408">
    <property type="entry name" value="WHD_HA2"/>
    <property type="match status" value="1"/>
</dbReference>
<name>A0A3L6PY71_PANMI</name>
<evidence type="ECO:0000259" key="9">
    <source>
        <dbReference type="PROSITE" id="PS51192"/>
    </source>
</evidence>
<dbReference type="PANTHER" id="PTHR31730">
    <property type="entry name" value="OS01G0873900 PROTEIN"/>
    <property type="match status" value="1"/>
</dbReference>
<gene>
    <name evidence="11" type="ORF">C2845_PM16G07890</name>
</gene>
<evidence type="ECO:0000256" key="1">
    <source>
        <dbReference type="ARBA" id="ARBA00008792"/>
    </source>
</evidence>
<dbReference type="FunFam" id="3.40.50.300:FF:000637">
    <property type="entry name" value="ATP-dependent RNA helicase DHX37/DHR1"/>
    <property type="match status" value="1"/>
</dbReference>
<dbReference type="Proteomes" id="UP000275267">
    <property type="component" value="Unassembled WGS sequence"/>
</dbReference>